<reference evidence="2 3" key="1">
    <citation type="submission" date="2015-09" db="EMBL/GenBank/DDBJ databases">
        <authorList>
            <consortium name="Pathogen Informatics"/>
        </authorList>
    </citation>
    <scope>NUCLEOTIDE SEQUENCE [LARGE SCALE GENOMIC DNA]</scope>
    <source>
        <strain evidence="2 3">2789STDY5834889</strain>
    </source>
</reference>
<dbReference type="InterPro" id="IPR029052">
    <property type="entry name" value="Metallo-depent_PP-like"/>
</dbReference>
<evidence type="ECO:0000259" key="1">
    <source>
        <dbReference type="Pfam" id="PF00149"/>
    </source>
</evidence>
<accession>A0A174ZE06</accession>
<dbReference type="PANTHER" id="PTHR31302">
    <property type="entry name" value="TRANSMEMBRANE PROTEIN WITH METALLOPHOSPHOESTERASE DOMAIN-RELATED"/>
    <property type="match status" value="1"/>
</dbReference>
<dbReference type="GO" id="GO:0016787">
    <property type="term" value="F:hydrolase activity"/>
    <property type="evidence" value="ECO:0007669"/>
    <property type="project" value="UniProtKB-KW"/>
</dbReference>
<feature type="domain" description="Calcineurin-like phosphoesterase" evidence="1">
    <location>
        <begin position="1"/>
        <end position="197"/>
    </location>
</feature>
<sequence length="232" mass="27197">MSLYAMGDLHLSFSNNKPMDIFGRRWKNHVAKIEKNWKKKITSKDTIVLTGDHSWGRNLDEAQEDLNFIINLPGRKILLRGNHDMFWDAKKTQKLNNLFQGKLEFLQNNFYNYQDYALVGTKGYCYEGKDSIEHFLKLRTREIDRLRVSFEAARTAGYDKFIIFLHYPPTTIGEQDSPFTKIALEYNVSKVIYSHCHGEERFDDSFKGYVDGIEYKLVSGDYLNFKPELILP</sequence>
<proteinExistence type="predicted"/>
<dbReference type="InterPro" id="IPR051158">
    <property type="entry name" value="Metallophosphoesterase_sf"/>
</dbReference>
<evidence type="ECO:0000313" key="3">
    <source>
        <dbReference type="Proteomes" id="UP000078383"/>
    </source>
</evidence>
<dbReference type="RefSeq" id="WP_055170903.1">
    <property type="nucleotide sequence ID" value="NZ_CZBX01000002.1"/>
</dbReference>
<protein>
    <submittedName>
        <fullName evidence="2">Predicted phosphoesterase or phosphohydrolase</fullName>
    </submittedName>
</protein>
<gene>
    <name evidence="2" type="ORF">ERS852502_00492</name>
</gene>
<dbReference type="PIRSF" id="PIRSF033094">
    <property type="entry name" value="Pesterase_CT488"/>
    <property type="match status" value="1"/>
</dbReference>
<dbReference type="InterPro" id="IPR014578">
    <property type="entry name" value="Pesterase_CT488"/>
</dbReference>
<evidence type="ECO:0000313" key="2">
    <source>
        <dbReference type="EMBL" id="CUQ82406.1"/>
    </source>
</evidence>
<dbReference type="Proteomes" id="UP000078383">
    <property type="component" value="Unassembled WGS sequence"/>
</dbReference>
<organism evidence="2 3">
    <name type="scientific">[Ruminococcus] torques</name>
    <dbReference type="NCBI Taxonomy" id="33039"/>
    <lineage>
        <taxon>Bacteria</taxon>
        <taxon>Bacillati</taxon>
        <taxon>Bacillota</taxon>
        <taxon>Clostridia</taxon>
        <taxon>Lachnospirales</taxon>
        <taxon>Lachnospiraceae</taxon>
        <taxon>Mediterraneibacter</taxon>
    </lineage>
</organism>
<dbReference type="OrthoDB" id="8610138at2"/>
<keyword evidence="2" id="KW-0378">Hydrolase</keyword>
<dbReference type="AlphaFoldDB" id="A0A174ZE06"/>
<dbReference type="SUPFAM" id="SSF56300">
    <property type="entry name" value="Metallo-dependent phosphatases"/>
    <property type="match status" value="1"/>
</dbReference>
<dbReference type="PANTHER" id="PTHR31302:SF22">
    <property type="entry name" value="PHOSPHOESTERASE"/>
    <property type="match status" value="1"/>
</dbReference>
<dbReference type="Pfam" id="PF00149">
    <property type="entry name" value="Metallophos"/>
    <property type="match status" value="1"/>
</dbReference>
<dbReference type="EMBL" id="CZBX01000002">
    <property type="protein sequence ID" value="CUQ82406.1"/>
    <property type="molecule type" value="Genomic_DNA"/>
</dbReference>
<name>A0A174ZE06_9FIRM</name>
<dbReference type="Gene3D" id="3.60.21.10">
    <property type="match status" value="1"/>
</dbReference>
<dbReference type="InterPro" id="IPR004843">
    <property type="entry name" value="Calcineurin-like_PHP"/>
</dbReference>